<accession>A0A2L1VHE0</accession>
<dbReference type="RefSeq" id="WP_017398219.1">
    <property type="nucleotide sequence ID" value="NZ_BKRJ01000014.1"/>
</dbReference>
<dbReference type="EMBL" id="CP014019">
    <property type="protein sequence ID" value="AVF44660.1"/>
    <property type="molecule type" value="Genomic_DNA"/>
</dbReference>
<reference evidence="2" key="1">
    <citation type="submission" date="2017-12" db="EMBL/GenBank/DDBJ databases">
        <title>FDA dAtabase for Regulatory Grade micrObial Sequences (FDA-ARGOS): Supporting development and validation of Infectious Disease Dx tests.</title>
        <authorList>
            <person name="Hoffmann M."/>
            <person name="Allard M."/>
            <person name="Evans P."/>
            <person name="Brown E."/>
            <person name="Tallon L."/>
            <person name="Sadzewicz L."/>
            <person name="Sengamalay N."/>
            <person name="Ott S."/>
            <person name="Godinez A."/>
            <person name="Nagaraj S."/>
            <person name="Vavikolanu K."/>
            <person name="Aluvathingal J."/>
            <person name="Nadendla S."/>
            <person name="Sichtig H."/>
        </authorList>
    </citation>
    <scope>NUCLEOTIDE SEQUENCE [LARGE SCALE GENOMIC DNA]</scope>
    <source>
        <strain evidence="2">FDAARGOS_129</strain>
    </source>
</reference>
<dbReference type="AlphaFoldDB" id="A0A2L1VHE0"/>
<evidence type="ECO:0000313" key="2">
    <source>
        <dbReference type="Proteomes" id="UP000237921"/>
    </source>
</evidence>
<dbReference type="Pfam" id="PF14518">
    <property type="entry name" value="Haem_oxygenas_2"/>
    <property type="match status" value="1"/>
</dbReference>
<gene>
    <name evidence="1" type="ORF">AL533_09805</name>
</gene>
<protein>
    <submittedName>
        <fullName evidence="1">Iron-containing redox enzyme family protein</fullName>
    </submittedName>
</protein>
<proteinExistence type="predicted"/>
<organism evidence="1 2">
    <name type="scientific">Acinetobacter nosocomialis</name>
    <dbReference type="NCBI Taxonomy" id="106654"/>
    <lineage>
        <taxon>Bacteria</taxon>
        <taxon>Pseudomonadati</taxon>
        <taxon>Pseudomonadota</taxon>
        <taxon>Gammaproteobacteria</taxon>
        <taxon>Moraxellales</taxon>
        <taxon>Moraxellaceae</taxon>
        <taxon>Acinetobacter</taxon>
        <taxon>Acinetobacter calcoaceticus/baumannii complex</taxon>
    </lineage>
</organism>
<evidence type="ECO:0000313" key="1">
    <source>
        <dbReference type="EMBL" id="AVF44660.1"/>
    </source>
</evidence>
<dbReference type="Proteomes" id="UP000237921">
    <property type="component" value="Chromosome"/>
</dbReference>
<name>A0A2L1VHE0_ACINO</name>
<sequence>MVKLYQEKINNTEPTFLPIPTTILKDIHLKDRQWFTKLVHLEEVYPYLEIIWKNLDFLFSKEIRTTYNNLLCAISENQFTNDKDLLRKPSEYINLLKNKAYYQFFYTQFSPLFKTIGSWLTGISSINYAWKEEGGVLLKIHADMVGSGNISHGLSHQFELDASTVDLIFPDVFNNTFTQNLNIQEYAFNLPVFLLSIAQFPEKLYPESLGVNLAMAQYLDKLSLINQYEKSIFSNLKHRNFTKISILAINQYIKYNNTLDKINNGYNTTINIIRKFEDSLFSDLVDSKKFSNNTAMLSLIQKLGKYGHGYHKRGKISDKPIDDWLISDNFSPNQLLNALASSRYISPGQPDKSTFVKLIKNPKGAMFGVFSEQDIEIVETWIKDLANQDITQTNFLVSNSNNKINSVPIKDLDEKIIAQANLKALDKYSNFTLQKLYPLFLHAGCYPDILPTAKNFAQNWLAAHKQALKQEGLPFYPYSHERLDKWLDVQHLHQVNSYIPLEGIPKESREDIINDAIALAPLTLIDGAWLRNASTPARVSTYIGGLQYRTLLDELGGGDINLHHGNIYKQLLESMGIDIGKFTDKKFATSILFDEDDFKVPTFWLAISLFPHSFLPETLGLNLAMELSGVGGEYRRSGDILSYYGFSSLFTSLHNTIDNVVTGHSAWAIDAIKHHLDNIFQQGGEQAREQHWERIWTGYRSLNHPPKENWFRSGMNHLLHRTFKKAFNGKALNEKVK</sequence>
<dbReference type="SMART" id="SM01236">
    <property type="entry name" value="Haem_oxygenase_2"/>
    <property type="match status" value="1"/>
</dbReference>